<gene>
    <name evidence="1" type="ORF">APHIGO_LOCUS9745</name>
</gene>
<protein>
    <submittedName>
        <fullName evidence="1">Uncharacterized protein</fullName>
    </submittedName>
</protein>
<accession>A0A9P0JEU8</accession>
<reference evidence="1" key="2">
    <citation type="submission" date="2022-10" db="EMBL/GenBank/DDBJ databases">
        <authorList>
            <consortium name="ENA_rothamsted_submissions"/>
            <consortium name="culmorum"/>
            <person name="King R."/>
        </authorList>
    </citation>
    <scope>NUCLEOTIDE SEQUENCE</scope>
</reference>
<reference evidence="1" key="1">
    <citation type="submission" date="2022-02" db="EMBL/GenBank/DDBJ databases">
        <authorList>
            <person name="King R."/>
        </authorList>
    </citation>
    <scope>NUCLEOTIDE SEQUENCE</scope>
</reference>
<name>A0A9P0JEU8_APHGO</name>
<dbReference type="EMBL" id="OU899036">
    <property type="protein sequence ID" value="CAH1733430.1"/>
    <property type="molecule type" value="Genomic_DNA"/>
</dbReference>
<dbReference type="AlphaFoldDB" id="A0A9P0JEU8"/>
<evidence type="ECO:0000313" key="2">
    <source>
        <dbReference type="Proteomes" id="UP001154329"/>
    </source>
</evidence>
<dbReference type="Proteomes" id="UP001154329">
    <property type="component" value="Chromosome 3"/>
</dbReference>
<proteinExistence type="predicted"/>
<organism evidence="1 2">
    <name type="scientific">Aphis gossypii</name>
    <name type="common">Cotton aphid</name>
    <dbReference type="NCBI Taxonomy" id="80765"/>
    <lineage>
        <taxon>Eukaryota</taxon>
        <taxon>Metazoa</taxon>
        <taxon>Ecdysozoa</taxon>
        <taxon>Arthropoda</taxon>
        <taxon>Hexapoda</taxon>
        <taxon>Insecta</taxon>
        <taxon>Pterygota</taxon>
        <taxon>Neoptera</taxon>
        <taxon>Paraneoptera</taxon>
        <taxon>Hemiptera</taxon>
        <taxon>Sternorrhyncha</taxon>
        <taxon>Aphidomorpha</taxon>
        <taxon>Aphidoidea</taxon>
        <taxon>Aphididae</taxon>
        <taxon>Aphidini</taxon>
        <taxon>Aphis</taxon>
        <taxon>Aphis</taxon>
    </lineage>
</organism>
<keyword evidence="2" id="KW-1185">Reference proteome</keyword>
<sequence>MSARPTVDNKKLLKMPFFIRSQLTILYKTAGSRSGVQRASAVPRYSRACAAASGVIFFFLRSTGVGSPQCHVKAAVTAEDVGRDCARWGTSEKKNRFNNFFFLRVLYRRPRTIVKPSPPAGRLFLKTRPPPPVECRPPITVRLFLAG</sequence>
<evidence type="ECO:0000313" key="1">
    <source>
        <dbReference type="EMBL" id="CAH1733430.1"/>
    </source>
</evidence>